<gene>
    <name evidence="1" type="ORF">METZ01_LOCUS25248</name>
</gene>
<organism evidence="1">
    <name type="scientific">marine metagenome</name>
    <dbReference type="NCBI Taxonomy" id="408172"/>
    <lineage>
        <taxon>unclassified sequences</taxon>
        <taxon>metagenomes</taxon>
        <taxon>ecological metagenomes</taxon>
    </lineage>
</organism>
<feature type="non-terminal residue" evidence="1">
    <location>
        <position position="1"/>
    </location>
</feature>
<protein>
    <submittedName>
        <fullName evidence="1">Uncharacterized protein</fullName>
    </submittedName>
</protein>
<reference evidence="1" key="1">
    <citation type="submission" date="2018-05" db="EMBL/GenBank/DDBJ databases">
        <authorList>
            <person name="Lanie J.A."/>
            <person name="Ng W.-L."/>
            <person name="Kazmierczak K.M."/>
            <person name="Andrzejewski T.M."/>
            <person name="Davidsen T.M."/>
            <person name="Wayne K.J."/>
            <person name="Tettelin H."/>
            <person name="Glass J.I."/>
            <person name="Rusch D."/>
            <person name="Podicherti R."/>
            <person name="Tsui H.-C.T."/>
            <person name="Winkler M.E."/>
        </authorList>
    </citation>
    <scope>NUCLEOTIDE SEQUENCE</scope>
</reference>
<name>A0A381Q0J8_9ZZZZ</name>
<dbReference type="AlphaFoldDB" id="A0A381Q0J8"/>
<sequence>VKDGAWRVLEQGWEEIIAGKIALNNLTTGDVSVSDFDDNNVARSCSLKALY</sequence>
<evidence type="ECO:0000313" key="1">
    <source>
        <dbReference type="EMBL" id="SUZ72394.1"/>
    </source>
</evidence>
<dbReference type="EMBL" id="UINC01001150">
    <property type="protein sequence ID" value="SUZ72394.1"/>
    <property type="molecule type" value="Genomic_DNA"/>
</dbReference>
<accession>A0A381Q0J8</accession>
<proteinExistence type="predicted"/>